<dbReference type="CDD" id="cd00808">
    <property type="entry name" value="GluRS_core"/>
    <property type="match status" value="1"/>
</dbReference>
<dbReference type="Proteomes" id="UP000594260">
    <property type="component" value="Unplaced"/>
</dbReference>
<evidence type="ECO:0000256" key="12">
    <source>
        <dbReference type="ARBA" id="ARBA00044251"/>
    </source>
</evidence>
<evidence type="ECO:0000256" key="17">
    <source>
        <dbReference type="RuleBase" id="RU363037"/>
    </source>
</evidence>
<evidence type="ECO:0000256" key="1">
    <source>
        <dbReference type="ARBA" id="ARBA00004173"/>
    </source>
</evidence>
<dbReference type="NCBIfam" id="TIGR00464">
    <property type="entry name" value="gltX_bact"/>
    <property type="match status" value="1"/>
</dbReference>
<proteinExistence type="inferred from homology"/>
<dbReference type="GO" id="GO:0004818">
    <property type="term" value="F:glutamate-tRNA ligase activity"/>
    <property type="evidence" value="ECO:0007669"/>
    <property type="project" value="UniProtKB-EC"/>
</dbReference>
<evidence type="ECO:0000256" key="15">
    <source>
        <dbReference type="ARBA" id="ARBA00047479"/>
    </source>
</evidence>
<comment type="subcellular location">
    <subcellularLocation>
        <location evidence="1">Mitochondrion</location>
    </subcellularLocation>
</comment>
<keyword evidence="20" id="KW-1185">Reference proteome</keyword>
<keyword evidence="6 17" id="KW-0067">ATP-binding</keyword>
<dbReference type="PANTHER" id="PTHR43311:SF2">
    <property type="entry name" value="GLUTAMATE--TRNA LIGASE, MITOCHONDRIAL-RELATED"/>
    <property type="match status" value="1"/>
</dbReference>
<dbReference type="InterPro" id="IPR020058">
    <property type="entry name" value="Glu/Gln-tRNA-synth_Ib_cat-dom"/>
</dbReference>
<dbReference type="InterPro" id="IPR001412">
    <property type="entry name" value="aa-tRNA-synth_I_CS"/>
</dbReference>
<dbReference type="InterPro" id="IPR000924">
    <property type="entry name" value="Glu/Gln-tRNA-synth"/>
</dbReference>
<dbReference type="RefSeq" id="XP_022658615.1">
    <property type="nucleotide sequence ID" value="XM_022802880.1"/>
</dbReference>
<keyword evidence="5 17" id="KW-0547">Nucleotide-binding</keyword>
<evidence type="ECO:0000256" key="3">
    <source>
        <dbReference type="ARBA" id="ARBA00012835"/>
    </source>
</evidence>
<evidence type="ECO:0000256" key="13">
    <source>
        <dbReference type="ARBA" id="ARBA00044313"/>
    </source>
</evidence>
<evidence type="ECO:0000256" key="16">
    <source>
        <dbReference type="ARBA" id="ARBA00047689"/>
    </source>
</evidence>
<sequence length="485" mass="55222">MLLGIMSHGCRFGRTLELVKTLFTFRRLSNDNQMAVRVRFAPSPTGDMHLGGLRTALYNFLFARKTAGQFILRIEDTDQSRLVDGAQKRIVETLRWAGLHPDEGPDTIGGPKGPYVQSQRLHFYKEFSRKLIDNGAAYRCFCSAHRLDLIRKDAQRRRAIPKYDNKCRHLTAKEGAELIAKGTPHVVRFKLKPGPLTFRDVVFGSVTLDTSYEGDFIVLKSDGYPTYHLANVVDDYLMDISHVLRGVEWQLSTPKHIQIFEALGLSPPKYAHLPLMMNQDGTKLSKRNHGFMCDHVKGKYLPETVINFMLLSGGGLGKATGEFYSISDLIKRFNLEHLSTSSCKVDLSRLDDMNRRAIGALRESLEEKAFALVRTRFPEVEKEYFKKVYYANVARLTLLDDLLSINLDFLWRDLPNEKLVPSNLRASFTHLRHVLQGSTFQTQDLSSLLKGFHKDNVKDASYKEFMETLRILLSGLKINAIGVFE</sequence>
<reference evidence="19" key="1">
    <citation type="submission" date="2021-01" db="UniProtKB">
        <authorList>
            <consortium name="EnsemblMetazoa"/>
        </authorList>
    </citation>
    <scope>IDENTIFICATION</scope>
</reference>
<dbReference type="SUPFAM" id="SSF52374">
    <property type="entry name" value="Nucleotidylyl transferase"/>
    <property type="match status" value="1"/>
</dbReference>
<accession>A0A7M7JXL7</accession>
<dbReference type="GO" id="GO:0008270">
    <property type="term" value="F:zinc ion binding"/>
    <property type="evidence" value="ECO:0007669"/>
    <property type="project" value="InterPro"/>
</dbReference>
<comment type="catalytic activity">
    <reaction evidence="16">
        <text>tRNA(Gln) + L-glutamate + ATP = L-glutamyl-tRNA(Gln) + AMP + diphosphate</text>
        <dbReference type="Rhea" id="RHEA:64612"/>
        <dbReference type="Rhea" id="RHEA-COMP:9662"/>
        <dbReference type="Rhea" id="RHEA-COMP:9684"/>
        <dbReference type="ChEBI" id="CHEBI:29985"/>
        <dbReference type="ChEBI" id="CHEBI:30616"/>
        <dbReference type="ChEBI" id="CHEBI:33019"/>
        <dbReference type="ChEBI" id="CHEBI:78442"/>
        <dbReference type="ChEBI" id="CHEBI:78520"/>
        <dbReference type="ChEBI" id="CHEBI:456215"/>
    </reaction>
    <physiologicalReaction direction="left-to-right" evidence="16">
        <dbReference type="Rhea" id="RHEA:64613"/>
    </physiologicalReaction>
</comment>
<evidence type="ECO:0000256" key="9">
    <source>
        <dbReference type="ARBA" id="ARBA00030865"/>
    </source>
</evidence>
<evidence type="ECO:0000256" key="8">
    <source>
        <dbReference type="ARBA" id="ARBA00023146"/>
    </source>
</evidence>
<dbReference type="CTD" id="39828"/>
<evidence type="ECO:0000256" key="14">
    <source>
        <dbReference type="ARBA" id="ARBA00047366"/>
    </source>
</evidence>
<dbReference type="InterPro" id="IPR004527">
    <property type="entry name" value="Glu-tRNA-ligase_bac/mito"/>
</dbReference>
<evidence type="ECO:0000256" key="11">
    <source>
        <dbReference type="ARBA" id="ARBA00044142"/>
    </source>
</evidence>
<evidence type="ECO:0000313" key="19">
    <source>
        <dbReference type="EnsemblMetazoa" id="XP_022658615"/>
    </source>
</evidence>
<evidence type="ECO:0000313" key="20">
    <source>
        <dbReference type="Proteomes" id="UP000594260"/>
    </source>
</evidence>
<evidence type="ECO:0000256" key="4">
    <source>
        <dbReference type="ARBA" id="ARBA00022598"/>
    </source>
</evidence>
<dbReference type="FunFam" id="3.40.50.620:FF:000045">
    <property type="entry name" value="Glutamate--tRNA ligase, mitochondrial"/>
    <property type="match status" value="1"/>
</dbReference>
<protein>
    <recommendedName>
        <fullName evidence="11">Nondiscriminating glutamyl-tRNA synthetase EARS2, mitochondrial</fullName>
        <ecNumber evidence="3">6.1.1.17</ecNumber>
        <ecNumber evidence="10">6.1.1.24</ecNumber>
    </recommendedName>
    <alternativeName>
        <fullName evidence="13">Glutamate--tRNA(Gln) ligase EARS2, mitochondrial</fullName>
    </alternativeName>
    <alternativeName>
        <fullName evidence="9">Glutamyl-tRNA synthetase</fullName>
    </alternativeName>
    <alternativeName>
        <fullName evidence="12">Mitochondrial glutamyl-tRNA synthetase</fullName>
    </alternativeName>
</protein>
<keyword evidence="7 17" id="KW-0648">Protein biosynthesis</keyword>
<evidence type="ECO:0000256" key="5">
    <source>
        <dbReference type="ARBA" id="ARBA00022741"/>
    </source>
</evidence>
<dbReference type="GeneID" id="111249261"/>
<dbReference type="PROSITE" id="PS00178">
    <property type="entry name" value="AA_TRNA_LIGASE_I"/>
    <property type="match status" value="1"/>
</dbReference>
<keyword evidence="4 17" id="KW-0436">Ligase</keyword>
<dbReference type="GO" id="GO:0006424">
    <property type="term" value="P:glutamyl-tRNA aminoacylation"/>
    <property type="evidence" value="ECO:0007669"/>
    <property type="project" value="InterPro"/>
</dbReference>
<dbReference type="EnsemblMetazoa" id="XM_022802880">
    <property type="protein sequence ID" value="XP_022658615"/>
    <property type="gene ID" value="LOC111249261"/>
</dbReference>
<keyword evidence="8 17" id="KW-0030">Aminoacyl-tRNA synthetase</keyword>
<feature type="domain" description="Glutamyl/glutaminyl-tRNA synthetase class Ib catalytic" evidence="18">
    <location>
        <begin position="36"/>
        <end position="351"/>
    </location>
</feature>
<evidence type="ECO:0000256" key="2">
    <source>
        <dbReference type="ARBA" id="ARBA00007894"/>
    </source>
</evidence>
<organism evidence="19 20">
    <name type="scientific">Varroa destructor</name>
    <name type="common">Honeybee mite</name>
    <dbReference type="NCBI Taxonomy" id="109461"/>
    <lineage>
        <taxon>Eukaryota</taxon>
        <taxon>Metazoa</taxon>
        <taxon>Ecdysozoa</taxon>
        <taxon>Arthropoda</taxon>
        <taxon>Chelicerata</taxon>
        <taxon>Arachnida</taxon>
        <taxon>Acari</taxon>
        <taxon>Parasitiformes</taxon>
        <taxon>Mesostigmata</taxon>
        <taxon>Gamasina</taxon>
        <taxon>Dermanyssoidea</taxon>
        <taxon>Varroidae</taxon>
        <taxon>Varroa</taxon>
    </lineage>
</organism>
<dbReference type="PANTHER" id="PTHR43311">
    <property type="entry name" value="GLUTAMATE--TRNA LIGASE"/>
    <property type="match status" value="1"/>
</dbReference>
<dbReference type="EC" id="6.1.1.17" evidence="3"/>
<dbReference type="InterPro" id="IPR049940">
    <property type="entry name" value="GluQ/Sye"/>
</dbReference>
<dbReference type="GO" id="GO:0050561">
    <property type="term" value="F:glutamate-tRNA(Gln) ligase activity"/>
    <property type="evidence" value="ECO:0007669"/>
    <property type="project" value="UniProtKB-EC"/>
</dbReference>
<dbReference type="GO" id="GO:0005739">
    <property type="term" value="C:mitochondrion"/>
    <property type="evidence" value="ECO:0007669"/>
    <property type="project" value="UniProtKB-SubCell"/>
</dbReference>
<evidence type="ECO:0000256" key="7">
    <source>
        <dbReference type="ARBA" id="ARBA00022917"/>
    </source>
</evidence>
<dbReference type="Gene3D" id="3.40.50.620">
    <property type="entry name" value="HUPs"/>
    <property type="match status" value="1"/>
</dbReference>
<dbReference type="Pfam" id="PF00749">
    <property type="entry name" value="tRNA-synt_1c"/>
    <property type="match status" value="1"/>
</dbReference>
<evidence type="ECO:0000256" key="6">
    <source>
        <dbReference type="ARBA" id="ARBA00022840"/>
    </source>
</evidence>
<comment type="similarity">
    <text evidence="2">Belongs to the class-I aminoacyl-tRNA synthetase family. Glutamate--tRNA ligase type 1 subfamily.</text>
</comment>
<dbReference type="InterPro" id="IPR033910">
    <property type="entry name" value="GluRS_core"/>
</dbReference>
<comment type="catalytic activity">
    <reaction evidence="14">
        <text>tRNA(Glu) + L-glutamate + ATP = L-glutamyl-tRNA(Glu) + AMP + diphosphate</text>
        <dbReference type="Rhea" id="RHEA:23540"/>
        <dbReference type="Rhea" id="RHEA-COMP:9663"/>
        <dbReference type="Rhea" id="RHEA-COMP:9680"/>
        <dbReference type="ChEBI" id="CHEBI:29985"/>
        <dbReference type="ChEBI" id="CHEBI:30616"/>
        <dbReference type="ChEBI" id="CHEBI:33019"/>
        <dbReference type="ChEBI" id="CHEBI:78442"/>
        <dbReference type="ChEBI" id="CHEBI:78520"/>
        <dbReference type="ChEBI" id="CHEBI:456215"/>
        <dbReference type="EC" id="6.1.1.17"/>
    </reaction>
    <physiologicalReaction direction="left-to-right" evidence="14">
        <dbReference type="Rhea" id="RHEA:23541"/>
    </physiologicalReaction>
</comment>
<dbReference type="EC" id="6.1.1.24" evidence="10"/>
<dbReference type="InterPro" id="IPR014729">
    <property type="entry name" value="Rossmann-like_a/b/a_fold"/>
</dbReference>
<dbReference type="HAMAP" id="MF_00022">
    <property type="entry name" value="Glu_tRNA_synth_type1"/>
    <property type="match status" value="1"/>
</dbReference>
<dbReference type="GO" id="GO:0005524">
    <property type="term" value="F:ATP binding"/>
    <property type="evidence" value="ECO:0007669"/>
    <property type="project" value="UniProtKB-KW"/>
</dbReference>
<name>A0A7M7JXL7_VARDE</name>
<evidence type="ECO:0000259" key="18">
    <source>
        <dbReference type="Pfam" id="PF00749"/>
    </source>
</evidence>
<dbReference type="AlphaFoldDB" id="A0A7M7JXL7"/>
<evidence type="ECO:0000256" key="10">
    <source>
        <dbReference type="ARBA" id="ARBA00044054"/>
    </source>
</evidence>
<comment type="catalytic activity">
    <reaction evidence="15">
        <text>tRNA(Glx) + L-glutamate + ATP = L-glutamyl-tRNA(Glx) + AMP + diphosphate</text>
        <dbReference type="Rhea" id="RHEA:18397"/>
        <dbReference type="Rhea" id="RHEA-COMP:9713"/>
        <dbReference type="Rhea" id="RHEA-COMP:9716"/>
        <dbReference type="ChEBI" id="CHEBI:29985"/>
        <dbReference type="ChEBI" id="CHEBI:30616"/>
        <dbReference type="ChEBI" id="CHEBI:33019"/>
        <dbReference type="ChEBI" id="CHEBI:78442"/>
        <dbReference type="ChEBI" id="CHEBI:78520"/>
        <dbReference type="ChEBI" id="CHEBI:456215"/>
        <dbReference type="EC" id="6.1.1.24"/>
    </reaction>
    <physiologicalReaction direction="left-to-right" evidence="15">
        <dbReference type="Rhea" id="RHEA:18398"/>
    </physiologicalReaction>
</comment>
<dbReference type="PRINTS" id="PR00987">
    <property type="entry name" value="TRNASYNTHGLU"/>
</dbReference>